<dbReference type="EMBL" id="BOLY01000001">
    <property type="protein sequence ID" value="GIZ37327.1"/>
    <property type="molecule type" value="Genomic_DNA"/>
</dbReference>
<dbReference type="AlphaFoldDB" id="A0A9P3C9M2"/>
<protein>
    <submittedName>
        <fullName evidence="1">Uncharacterized protein</fullName>
    </submittedName>
</protein>
<dbReference type="OrthoDB" id="47375at2759"/>
<comment type="caution">
    <text evidence="1">The sequence shown here is derived from an EMBL/GenBank/DDBJ whole genome shotgun (WGS) entry which is preliminary data.</text>
</comment>
<dbReference type="Proteomes" id="UP000825890">
    <property type="component" value="Unassembled WGS sequence"/>
</dbReference>
<sequence length="310" mass="33265">MQSLLHKALLGASGVLLSILVLFGLSSTPLASYSNLALLGGISGRHGTPSNRTLGFNKIFVIDLLATPELRDATALAAAVTSDGGLDAEYVYSGSSDSDSVGYVEDGKDDIVRGHLNALRTVVEQGLESALIVEAGMEWDGRIKAQMQELASATNDFLRSNQSTTNRSTSPYGDVKLWETLWLGHCGIANGAVVRATKLSTRSKEESTVLHDTNQQPMSQGDKEERCPLAYGVTQQGARRFLLKLMQQGPDATTDAAIQTMCAGYANGPKDGCLVSEPPLFLRHGFSASQSGSRDNDWKWQQIARDSIKS</sequence>
<dbReference type="GeneID" id="68286352"/>
<gene>
    <name evidence="1" type="ORF">CKM354_000077700</name>
</gene>
<evidence type="ECO:0000313" key="1">
    <source>
        <dbReference type="EMBL" id="GIZ37327.1"/>
    </source>
</evidence>
<proteinExistence type="predicted"/>
<dbReference type="RefSeq" id="XP_044651814.1">
    <property type="nucleotide sequence ID" value="XM_044795879.1"/>
</dbReference>
<keyword evidence="2" id="KW-1185">Reference proteome</keyword>
<accession>A0A9P3C9M2</accession>
<name>A0A9P3C9M2_9PEZI</name>
<organism evidence="1 2">
    <name type="scientific">Cercospora kikuchii</name>
    <dbReference type="NCBI Taxonomy" id="84275"/>
    <lineage>
        <taxon>Eukaryota</taxon>
        <taxon>Fungi</taxon>
        <taxon>Dikarya</taxon>
        <taxon>Ascomycota</taxon>
        <taxon>Pezizomycotina</taxon>
        <taxon>Dothideomycetes</taxon>
        <taxon>Dothideomycetidae</taxon>
        <taxon>Mycosphaerellales</taxon>
        <taxon>Mycosphaerellaceae</taxon>
        <taxon>Cercospora</taxon>
    </lineage>
</organism>
<reference evidence="1 2" key="1">
    <citation type="submission" date="2021-01" db="EMBL/GenBank/DDBJ databases">
        <title>Cercospora kikuchii MAFF 305040 whole genome shotgun sequence.</title>
        <authorList>
            <person name="Kashiwa T."/>
            <person name="Suzuki T."/>
        </authorList>
    </citation>
    <scope>NUCLEOTIDE SEQUENCE [LARGE SCALE GENOMIC DNA]</scope>
    <source>
        <strain evidence="1 2">MAFF 305040</strain>
    </source>
</reference>
<evidence type="ECO:0000313" key="2">
    <source>
        <dbReference type="Proteomes" id="UP000825890"/>
    </source>
</evidence>